<keyword evidence="2" id="KW-0472">Membrane</keyword>
<keyword evidence="2" id="KW-1133">Transmembrane helix</keyword>
<protein>
    <recommendedName>
        <fullName evidence="5">Transmembrane protein</fullName>
    </recommendedName>
</protein>
<gene>
    <name evidence="3" type="ORF">OFUS_LOCUS6467</name>
</gene>
<keyword evidence="4" id="KW-1185">Reference proteome</keyword>
<feature type="transmembrane region" description="Helical" evidence="2">
    <location>
        <begin position="61"/>
        <end position="84"/>
    </location>
</feature>
<feature type="compositionally biased region" description="Basic and acidic residues" evidence="1">
    <location>
        <begin position="196"/>
        <end position="208"/>
    </location>
</feature>
<proteinExistence type="predicted"/>
<evidence type="ECO:0000313" key="3">
    <source>
        <dbReference type="EMBL" id="CAH1779686.1"/>
    </source>
</evidence>
<keyword evidence="2" id="KW-0812">Transmembrane</keyword>
<dbReference type="Proteomes" id="UP000749559">
    <property type="component" value="Unassembled WGS sequence"/>
</dbReference>
<accession>A0A8S4NF72</accession>
<feature type="compositionally biased region" description="Basic and acidic residues" evidence="1">
    <location>
        <begin position="250"/>
        <end position="260"/>
    </location>
</feature>
<name>A0A8S4NF72_OWEFU</name>
<organism evidence="3 4">
    <name type="scientific">Owenia fusiformis</name>
    <name type="common">Polychaete worm</name>
    <dbReference type="NCBI Taxonomy" id="6347"/>
    <lineage>
        <taxon>Eukaryota</taxon>
        <taxon>Metazoa</taxon>
        <taxon>Spiralia</taxon>
        <taxon>Lophotrochozoa</taxon>
        <taxon>Annelida</taxon>
        <taxon>Polychaeta</taxon>
        <taxon>Sedentaria</taxon>
        <taxon>Canalipalpata</taxon>
        <taxon>Sabellida</taxon>
        <taxon>Oweniida</taxon>
        <taxon>Oweniidae</taxon>
        <taxon>Owenia</taxon>
    </lineage>
</organism>
<evidence type="ECO:0008006" key="5">
    <source>
        <dbReference type="Google" id="ProtNLM"/>
    </source>
</evidence>
<evidence type="ECO:0000256" key="2">
    <source>
        <dbReference type="SAM" id="Phobius"/>
    </source>
</evidence>
<feature type="compositionally biased region" description="Polar residues" evidence="1">
    <location>
        <begin position="273"/>
        <end position="286"/>
    </location>
</feature>
<sequence length="294" mass="31906">MATLDMIVIKGSISLHWMIYSAVLGTCLELVYGQATNGTTVSPTTTAANTVTEAEAFNLSLYVPASVISIVLLTSVALCAVGVARCVEFSHTKREANRDDVSDMSEHTKEMLRKTMRATQLGTEAFKLEIEKSKEEKEREAKKIAGAWANKLREKSKMGFGKSKTSSQKNGGVFKGLNMAKPNDQKKDNNQNTNSDESKDIPSTDETLKLAALALGKESDKPSDGVKGTINHAFTKDKTDPNAEISPRVSSDKPKAKEDTPSSIINVRERTDSSVTAKSAKSNYSVSHVKIETL</sequence>
<comment type="caution">
    <text evidence="3">The sequence shown here is derived from an EMBL/GenBank/DDBJ whole genome shotgun (WGS) entry which is preliminary data.</text>
</comment>
<reference evidence="3" key="1">
    <citation type="submission" date="2022-03" db="EMBL/GenBank/DDBJ databases">
        <authorList>
            <person name="Martin C."/>
        </authorList>
    </citation>
    <scope>NUCLEOTIDE SEQUENCE</scope>
</reference>
<evidence type="ECO:0000313" key="4">
    <source>
        <dbReference type="Proteomes" id="UP000749559"/>
    </source>
</evidence>
<evidence type="ECO:0000256" key="1">
    <source>
        <dbReference type="SAM" id="MobiDB-lite"/>
    </source>
</evidence>
<dbReference type="EMBL" id="CAIIXF020000003">
    <property type="protein sequence ID" value="CAH1779686.1"/>
    <property type="molecule type" value="Genomic_DNA"/>
</dbReference>
<dbReference type="AlphaFoldDB" id="A0A8S4NF72"/>
<feature type="region of interest" description="Disordered" evidence="1">
    <location>
        <begin position="155"/>
        <end position="294"/>
    </location>
</feature>